<dbReference type="RefSeq" id="WP_199264306.1">
    <property type="nucleotide sequence ID" value="NZ_CP054140.1"/>
</dbReference>
<name>A0A7T5VCZ7_9BACT</name>
<dbReference type="Gene3D" id="3.40.50.1000">
    <property type="entry name" value="HAD superfamily/HAD-like"/>
    <property type="match status" value="1"/>
</dbReference>
<dbReference type="GO" id="GO:0009264">
    <property type="term" value="P:deoxyribonucleotide catabolic process"/>
    <property type="evidence" value="ECO:0007669"/>
    <property type="project" value="InterPro"/>
</dbReference>
<dbReference type="EMBL" id="CP054140">
    <property type="protein sequence ID" value="QQG65484.1"/>
    <property type="molecule type" value="Genomic_DNA"/>
</dbReference>
<evidence type="ECO:0008006" key="5">
    <source>
        <dbReference type="Google" id="ProtNLM"/>
    </source>
</evidence>
<organism evidence="3 4">
    <name type="scientific">Desulfobulbus oligotrophicus</name>
    <dbReference type="NCBI Taxonomy" id="1909699"/>
    <lineage>
        <taxon>Bacteria</taxon>
        <taxon>Pseudomonadati</taxon>
        <taxon>Thermodesulfobacteriota</taxon>
        <taxon>Desulfobulbia</taxon>
        <taxon>Desulfobulbales</taxon>
        <taxon>Desulfobulbaceae</taxon>
        <taxon>Desulfobulbus</taxon>
    </lineage>
</organism>
<dbReference type="InterPro" id="IPR036412">
    <property type="entry name" value="HAD-like_sf"/>
</dbReference>
<dbReference type="KEGG" id="dog:HP555_06190"/>
<dbReference type="PANTHER" id="PTHR35134">
    <property type="entry name" value="NUCLEOTIDASE YQFW-RELATED"/>
    <property type="match status" value="1"/>
</dbReference>
<dbReference type="InterPro" id="IPR052419">
    <property type="entry name" value="5_3-deoxyribonucleotidase-like"/>
</dbReference>
<evidence type="ECO:0000313" key="4">
    <source>
        <dbReference type="Proteomes" id="UP000596092"/>
    </source>
</evidence>
<accession>A0A7T5VCZ7</accession>
<dbReference type="SUPFAM" id="SSF56784">
    <property type="entry name" value="HAD-like"/>
    <property type="match status" value="1"/>
</dbReference>
<feature type="active site" description="Proton donor" evidence="2">
    <location>
        <position position="16"/>
    </location>
</feature>
<reference evidence="3 4" key="1">
    <citation type="submission" date="2020-05" db="EMBL/GenBank/DDBJ databases">
        <title>Complete genome of Desulfobulbus oligotrophicus.</title>
        <authorList>
            <person name="Podar M."/>
        </authorList>
    </citation>
    <scope>NUCLEOTIDE SEQUENCE [LARGE SCALE GENOMIC DNA]</scope>
    <source>
        <strain evidence="3 4">Prop6</strain>
    </source>
</reference>
<protein>
    <recommendedName>
        <fullName evidence="5">Haloacid dehalogenase</fullName>
    </recommendedName>
</protein>
<comment type="similarity">
    <text evidence="1">Belongs to the 5'(3')-deoxyribonucleotidase family.</text>
</comment>
<keyword evidence="4" id="KW-1185">Reference proteome</keyword>
<dbReference type="Proteomes" id="UP000596092">
    <property type="component" value="Chromosome"/>
</dbReference>
<gene>
    <name evidence="3" type="ORF">HP555_06190</name>
</gene>
<evidence type="ECO:0000256" key="2">
    <source>
        <dbReference type="PIRSR" id="PIRSR610708-1"/>
    </source>
</evidence>
<dbReference type="Pfam" id="PF06941">
    <property type="entry name" value="NT5C"/>
    <property type="match status" value="1"/>
</dbReference>
<proteinExistence type="inferred from homology"/>
<dbReference type="AlphaFoldDB" id="A0A7T5VCZ7"/>
<dbReference type="InterPro" id="IPR010708">
    <property type="entry name" value="5'(3')-deoxyribonucleotidase"/>
</dbReference>
<dbReference type="GO" id="GO:0008253">
    <property type="term" value="F:5'-nucleotidase activity"/>
    <property type="evidence" value="ECO:0007669"/>
    <property type="project" value="InterPro"/>
</dbReference>
<evidence type="ECO:0000256" key="1">
    <source>
        <dbReference type="ARBA" id="ARBA00009589"/>
    </source>
</evidence>
<evidence type="ECO:0000313" key="3">
    <source>
        <dbReference type="EMBL" id="QQG65484.1"/>
    </source>
</evidence>
<sequence length="192" mass="21530">MQTGKIHPAEIGFDFDGVIADTIEAFIRIACEQYDYCGIKREHITEFSVEQCLDMDAGIAEEIFLRILHDSVGTGLLPMPGAVEVLTEMADHTPVTIITARSEAEPVHYWLKQMFPAQIAQALHVVAMGDHDDKARHIKSLGLTAFIDDRVETCLQLRQTGVHSIVFAQPWNHNRQGLPVVHSWTDIRTLCL</sequence>
<dbReference type="InterPro" id="IPR023214">
    <property type="entry name" value="HAD_sf"/>
</dbReference>
<dbReference type="PANTHER" id="PTHR35134:SF2">
    <property type="entry name" value="NUCLEOTIDASE YQFW-RELATED"/>
    <property type="match status" value="1"/>
</dbReference>
<feature type="active site" description="Nucleophile" evidence="2">
    <location>
        <position position="14"/>
    </location>
</feature>